<feature type="domain" description="FHA" evidence="2">
    <location>
        <begin position="226"/>
        <end position="275"/>
    </location>
</feature>
<dbReference type="PROSITE" id="PS50006">
    <property type="entry name" value="FHA_DOMAIN"/>
    <property type="match status" value="1"/>
</dbReference>
<dbReference type="SUPFAM" id="SSF81606">
    <property type="entry name" value="PP2C-like"/>
    <property type="match status" value="1"/>
</dbReference>
<gene>
    <name evidence="4" type="ORF">TrVE_jg10024</name>
</gene>
<feature type="region of interest" description="Disordered" evidence="1">
    <location>
        <begin position="1"/>
        <end position="64"/>
    </location>
</feature>
<evidence type="ECO:0000259" key="3">
    <source>
        <dbReference type="PROSITE" id="PS51746"/>
    </source>
</evidence>
<dbReference type="InterPro" id="IPR008984">
    <property type="entry name" value="SMAD_FHA_dom_sf"/>
</dbReference>
<dbReference type="Gene3D" id="3.60.40.10">
    <property type="entry name" value="PPM-type phosphatase domain"/>
    <property type="match status" value="1"/>
</dbReference>
<protein>
    <submittedName>
        <fullName evidence="4">Uncharacterized protein</fullName>
    </submittedName>
</protein>
<proteinExistence type="predicted"/>
<feature type="compositionally biased region" description="Pro residues" evidence="1">
    <location>
        <begin position="21"/>
        <end position="31"/>
    </location>
</feature>
<keyword evidence="5" id="KW-1185">Reference proteome</keyword>
<accession>A0A9W7FME7</accession>
<dbReference type="SMART" id="SM00332">
    <property type="entry name" value="PP2Cc"/>
    <property type="match status" value="1"/>
</dbReference>
<evidence type="ECO:0000259" key="2">
    <source>
        <dbReference type="PROSITE" id="PS50006"/>
    </source>
</evidence>
<dbReference type="CDD" id="cd00143">
    <property type="entry name" value="PP2Cc"/>
    <property type="match status" value="1"/>
</dbReference>
<dbReference type="AlphaFoldDB" id="A0A9W7FME7"/>
<dbReference type="Proteomes" id="UP001165160">
    <property type="component" value="Unassembled WGS sequence"/>
</dbReference>
<dbReference type="PANTHER" id="PTHR47992">
    <property type="entry name" value="PROTEIN PHOSPHATASE"/>
    <property type="match status" value="1"/>
</dbReference>
<evidence type="ECO:0000313" key="4">
    <source>
        <dbReference type="EMBL" id="GMI15322.1"/>
    </source>
</evidence>
<dbReference type="Gene3D" id="2.60.200.20">
    <property type="match status" value="1"/>
</dbReference>
<feature type="compositionally biased region" description="Low complexity" evidence="1">
    <location>
        <begin position="51"/>
        <end position="64"/>
    </location>
</feature>
<feature type="domain" description="PPM-type phosphatase" evidence="3">
    <location>
        <begin position="299"/>
        <end position="623"/>
    </location>
</feature>
<dbReference type="PROSITE" id="PS51746">
    <property type="entry name" value="PPM_2"/>
    <property type="match status" value="1"/>
</dbReference>
<evidence type="ECO:0000256" key="1">
    <source>
        <dbReference type="SAM" id="MobiDB-lite"/>
    </source>
</evidence>
<comment type="caution">
    <text evidence="4">The sequence shown here is derived from an EMBL/GenBank/DDBJ whole genome shotgun (WGS) entry which is preliminary data.</text>
</comment>
<feature type="compositionally biased region" description="Polar residues" evidence="1">
    <location>
        <begin position="40"/>
        <end position="50"/>
    </location>
</feature>
<dbReference type="InterPro" id="IPR036457">
    <property type="entry name" value="PPM-type-like_dom_sf"/>
</dbReference>
<dbReference type="GO" id="GO:0004722">
    <property type="term" value="F:protein serine/threonine phosphatase activity"/>
    <property type="evidence" value="ECO:0007669"/>
    <property type="project" value="InterPro"/>
</dbReference>
<dbReference type="Pfam" id="PF00481">
    <property type="entry name" value="PP2C"/>
    <property type="match status" value="1"/>
</dbReference>
<reference evidence="5" key="1">
    <citation type="journal article" date="2023" name="Commun. Biol.">
        <title>Genome analysis of Parmales, the sister group of diatoms, reveals the evolutionary specialization of diatoms from phago-mixotrophs to photoautotrophs.</title>
        <authorList>
            <person name="Ban H."/>
            <person name="Sato S."/>
            <person name="Yoshikawa S."/>
            <person name="Yamada K."/>
            <person name="Nakamura Y."/>
            <person name="Ichinomiya M."/>
            <person name="Sato N."/>
            <person name="Blanc-Mathieu R."/>
            <person name="Endo H."/>
            <person name="Kuwata A."/>
            <person name="Ogata H."/>
        </authorList>
    </citation>
    <scope>NUCLEOTIDE SEQUENCE [LARGE SCALE GENOMIC DNA]</scope>
    <source>
        <strain evidence="5">NIES 3699</strain>
    </source>
</reference>
<feature type="region of interest" description="Disordered" evidence="1">
    <location>
        <begin position="516"/>
        <end position="537"/>
    </location>
</feature>
<sequence length="631" mass="68738">MPGLPLRSIGVLTVRSTSSPSPDPLSTPPSPMASRPLGSNRRSAPSHYQRSLSLSTSVPLPSSPSPYLSPYATLHFTTSEDEDDRHTLQGTIHRYKTFWSDGRFTITSEEGRKEGTVIYRPLDEFMGRGKNVQRTEEGWEVEEGVGVKVGTGRITKNSDGTRTLTPTSLNTVPTHTWSLHPNTTFTAGNTLFTVLPTSPLTLSQKSSLHPSSPPTILTLPPSPTHLICGRSADSDLTISDRELSRFHFSISTSTTPPTLTDLHSTNGTYIITKSLPSRLITPSSEFVVGRTGFKVGRYEWGGVERQGARRTMEDQMCYEDWCVDREVEGVERMVLASVTIGAVFDGHGGGECSEYLESTFVNRLKKGISTSPLISSIWSAVQRQDTSKTFSEDVFYGKVDGDESSKPIRDILKTAFLDLDETFISDPEGPSAGSTCSAAIMFGNRLFAANVGDSRVVLCREGGNVIEMTNDHKPTRPDEAKRVREAGGFILHKRVMGELAISRAFGDKGFKTGVRGMLGGDSDSSEDGKEGGSPMDAEMSSAPLVIAEPEVTEILTDPRSDEFILIACDGLFDVFSSSDAVGFARNLLLQQKGDPAAVSSMLASEAINVRRSRDNVSVIIIVLRPFWEEYN</sequence>
<dbReference type="InterPro" id="IPR000253">
    <property type="entry name" value="FHA_dom"/>
</dbReference>
<dbReference type="EMBL" id="BRXX01000517">
    <property type="protein sequence ID" value="GMI15322.1"/>
    <property type="molecule type" value="Genomic_DNA"/>
</dbReference>
<dbReference type="InterPro" id="IPR001932">
    <property type="entry name" value="PPM-type_phosphatase-like_dom"/>
</dbReference>
<name>A0A9W7FME7_9STRA</name>
<organism evidence="4 5">
    <name type="scientific">Triparma verrucosa</name>
    <dbReference type="NCBI Taxonomy" id="1606542"/>
    <lineage>
        <taxon>Eukaryota</taxon>
        <taxon>Sar</taxon>
        <taxon>Stramenopiles</taxon>
        <taxon>Ochrophyta</taxon>
        <taxon>Bolidophyceae</taxon>
        <taxon>Parmales</taxon>
        <taxon>Triparmaceae</taxon>
        <taxon>Triparma</taxon>
    </lineage>
</organism>
<dbReference type="InterPro" id="IPR015655">
    <property type="entry name" value="PP2C"/>
</dbReference>
<dbReference type="CDD" id="cd00060">
    <property type="entry name" value="FHA"/>
    <property type="match status" value="1"/>
</dbReference>
<evidence type="ECO:0000313" key="5">
    <source>
        <dbReference type="Proteomes" id="UP001165160"/>
    </source>
</evidence>
<dbReference type="SUPFAM" id="SSF49879">
    <property type="entry name" value="SMAD/FHA domain"/>
    <property type="match status" value="1"/>
</dbReference>
<dbReference type="Pfam" id="PF00498">
    <property type="entry name" value="FHA"/>
    <property type="match status" value="1"/>
</dbReference>